<dbReference type="PATRIC" id="fig|1094466.5.peg.1862"/>
<gene>
    <name evidence="2" type="ordered locus">KQS_09475</name>
</gene>
<reference evidence="2 3" key="1">
    <citation type="journal article" date="2012" name="J. Bacteriol.">
        <title>Complete Genome Sequence of Flavobacterium indicum GPSTA100-9T, Isolated from Warm Spring Water.</title>
        <authorList>
            <person name="Barbier P."/>
            <person name="Houel A."/>
            <person name="Loux V."/>
            <person name="Poulain J."/>
            <person name="Bernardet J.F."/>
            <person name="Touchon M."/>
            <person name="Duchaud E."/>
        </authorList>
    </citation>
    <scope>NUCLEOTIDE SEQUENCE [LARGE SCALE GENOMIC DNA]</scope>
    <source>
        <strain evidence="3">DSM 17447 / CIP 109464 / GPTSA100-9</strain>
    </source>
</reference>
<dbReference type="PROSITE" id="PS51257">
    <property type="entry name" value="PROKAR_LIPOPROTEIN"/>
    <property type="match status" value="1"/>
</dbReference>
<dbReference type="Proteomes" id="UP000007599">
    <property type="component" value="Chromosome I"/>
</dbReference>
<dbReference type="AlphaFoldDB" id="H8XUQ1"/>
<dbReference type="EMBL" id="HE774682">
    <property type="protein sequence ID" value="CCG53829.1"/>
    <property type="molecule type" value="Genomic_DNA"/>
</dbReference>
<dbReference type="RefSeq" id="WP_014388948.1">
    <property type="nucleotide sequence ID" value="NC_017025.1"/>
</dbReference>
<protein>
    <submittedName>
        <fullName evidence="2">Probable lipoprotein</fullName>
    </submittedName>
</protein>
<organism evidence="2 3">
    <name type="scientific">Flavobacterium indicum (strain DSM 17447 / CIP 109464 / GPTSA100-9)</name>
    <dbReference type="NCBI Taxonomy" id="1094466"/>
    <lineage>
        <taxon>Bacteria</taxon>
        <taxon>Pseudomonadati</taxon>
        <taxon>Bacteroidota</taxon>
        <taxon>Flavobacteriia</taxon>
        <taxon>Flavobacteriales</taxon>
        <taxon>Flavobacteriaceae</taxon>
        <taxon>Flavobacterium</taxon>
    </lineage>
</organism>
<evidence type="ECO:0000313" key="3">
    <source>
        <dbReference type="Proteomes" id="UP000007599"/>
    </source>
</evidence>
<accession>H8XUQ1</accession>
<dbReference type="HOGENOM" id="CLU_908181_0_0_10"/>
<keyword evidence="3" id="KW-1185">Reference proteome</keyword>
<name>H8XUQ1_FLAIG</name>
<dbReference type="OrthoDB" id="1150486at2"/>
<evidence type="ECO:0000256" key="1">
    <source>
        <dbReference type="SAM" id="SignalP"/>
    </source>
</evidence>
<dbReference type="eggNOG" id="ENOG502Z7I6">
    <property type="taxonomic scope" value="Bacteria"/>
</dbReference>
<feature type="signal peptide" evidence="1">
    <location>
        <begin position="1"/>
        <end position="24"/>
    </location>
</feature>
<proteinExistence type="predicted"/>
<dbReference type="STRING" id="1094466.KQS_09475"/>
<evidence type="ECO:0000313" key="2">
    <source>
        <dbReference type="EMBL" id="CCG53829.1"/>
    </source>
</evidence>
<reference evidence="3" key="2">
    <citation type="submission" date="2012-03" db="EMBL/GenBank/DDBJ databases">
        <title>Complete genome sequence of Flavobacterium indicum GPTSA100-9T, isolated from warm spring water.</title>
        <authorList>
            <person name="Barbier P."/>
            <person name="Houel A."/>
            <person name="Loux V."/>
            <person name="Poulain J."/>
            <person name="Bernardet J.-F."/>
            <person name="Touchon M."/>
            <person name="Duchaud E."/>
        </authorList>
    </citation>
    <scope>NUCLEOTIDE SEQUENCE [LARGE SCALE GENOMIC DNA]</scope>
    <source>
        <strain evidence="3">DSM 17447 / CIP 109464 / GPTSA100-9</strain>
    </source>
</reference>
<dbReference type="KEGG" id="fin:KQS_09475"/>
<sequence length="292" mass="33867">MRTVKLLLMTLISSLLLTSCTVDVHEDVYVDNSISLPQLMEGYDLWYVDYARTTGNGEVPFLSRAFTISFLNGDLFANNNLVGIGSTGNGFGVAIGYYSYTPNTIRFHHSIYGFYELEVYQLGPNEIKLYDRYQNTTYYLMGYQRSTFDYDRVFYDNIHYFLQEYVAWEKVSTIGGTTNAFDYENYLKFMAGGSDDTFKSSQDFNVSNLNSIYWDYTGQYNILNVPGNFYTKRLNLYYNNNDYETFKITIVNDGKIRLLHENSGTIYEFIGRGFIPIMREGVKRTKSESLKK</sequence>
<feature type="chain" id="PRO_5003617042" evidence="1">
    <location>
        <begin position="25"/>
        <end position="292"/>
    </location>
</feature>
<keyword evidence="1" id="KW-0732">Signal</keyword>
<keyword evidence="2" id="KW-0449">Lipoprotein</keyword>